<reference evidence="6 7" key="1">
    <citation type="journal article" date="2014" name="Mol. Plant">
        <title>Chromosome Scale Genome Assembly and Transcriptome Profiling of Nannochloropsis gaditana in Nitrogen Depletion.</title>
        <authorList>
            <person name="Corteggiani Carpinelli E."/>
            <person name="Telatin A."/>
            <person name="Vitulo N."/>
            <person name="Forcato C."/>
            <person name="D'Angelo M."/>
            <person name="Schiavon R."/>
            <person name="Vezzi A."/>
            <person name="Giacometti G.M."/>
            <person name="Morosinotto T."/>
            <person name="Valle G."/>
        </authorList>
    </citation>
    <scope>NUCLEOTIDE SEQUENCE [LARGE SCALE GENOMIC DNA]</scope>
    <source>
        <strain evidence="6 7">B-31</strain>
    </source>
</reference>
<dbReference type="InterPro" id="IPR044666">
    <property type="entry name" value="Cyclophilin_A-like"/>
</dbReference>
<keyword evidence="4" id="KW-0472">Membrane</keyword>
<evidence type="ECO:0000313" key="6">
    <source>
        <dbReference type="EMBL" id="EWM26220.1"/>
    </source>
</evidence>
<keyword evidence="4" id="KW-0812">Transmembrane</keyword>
<evidence type="ECO:0000256" key="4">
    <source>
        <dbReference type="SAM" id="Phobius"/>
    </source>
</evidence>
<dbReference type="PRINTS" id="PR00153">
    <property type="entry name" value="CSAPPISMRASE"/>
</dbReference>
<organism evidence="6 7">
    <name type="scientific">Nannochloropsis gaditana</name>
    <dbReference type="NCBI Taxonomy" id="72520"/>
    <lineage>
        <taxon>Eukaryota</taxon>
        <taxon>Sar</taxon>
        <taxon>Stramenopiles</taxon>
        <taxon>Ochrophyta</taxon>
        <taxon>Eustigmatophyceae</taxon>
        <taxon>Eustigmatales</taxon>
        <taxon>Monodopsidaceae</taxon>
        <taxon>Nannochloropsis</taxon>
    </lineage>
</organism>
<comment type="catalytic activity">
    <reaction evidence="3">
        <text>[protein]-peptidylproline (omega=180) = [protein]-peptidylproline (omega=0)</text>
        <dbReference type="Rhea" id="RHEA:16237"/>
        <dbReference type="Rhea" id="RHEA-COMP:10747"/>
        <dbReference type="Rhea" id="RHEA-COMP:10748"/>
        <dbReference type="ChEBI" id="CHEBI:83833"/>
        <dbReference type="ChEBI" id="CHEBI:83834"/>
        <dbReference type="EC" id="5.2.1.8"/>
    </reaction>
</comment>
<feature type="domain" description="PPIase cyclophilin-type" evidence="5">
    <location>
        <begin position="46"/>
        <end position="166"/>
    </location>
</feature>
<keyword evidence="7" id="KW-1185">Reference proteome</keyword>
<feature type="transmembrane region" description="Helical" evidence="4">
    <location>
        <begin position="262"/>
        <end position="284"/>
    </location>
</feature>
<dbReference type="EMBL" id="AZIL01000698">
    <property type="protein sequence ID" value="EWM26220.1"/>
    <property type="molecule type" value="Genomic_DNA"/>
</dbReference>
<feature type="chain" id="PRO_5004900773" description="Peptidyl-prolyl cis-trans isomerase" evidence="3">
    <location>
        <begin position="21"/>
        <end position="294"/>
    </location>
</feature>
<dbReference type="SUPFAM" id="SSF50891">
    <property type="entry name" value="Cyclophilin-like"/>
    <property type="match status" value="1"/>
</dbReference>
<keyword evidence="4" id="KW-1133">Transmembrane helix</keyword>
<evidence type="ECO:0000259" key="5">
    <source>
        <dbReference type="PROSITE" id="PS50072"/>
    </source>
</evidence>
<keyword evidence="3" id="KW-0732">Signal</keyword>
<dbReference type="OrthoDB" id="45365at2759"/>
<dbReference type="AlphaFoldDB" id="W7TGS7"/>
<dbReference type="InterPro" id="IPR029000">
    <property type="entry name" value="Cyclophilin-like_dom_sf"/>
</dbReference>
<dbReference type="PANTHER" id="PTHR45625">
    <property type="entry name" value="PEPTIDYL-PROLYL CIS-TRANS ISOMERASE-RELATED"/>
    <property type="match status" value="1"/>
</dbReference>
<dbReference type="EC" id="5.2.1.8" evidence="3"/>
<evidence type="ECO:0000256" key="3">
    <source>
        <dbReference type="RuleBase" id="RU363019"/>
    </source>
</evidence>
<keyword evidence="3 6" id="KW-0413">Isomerase</keyword>
<dbReference type="Pfam" id="PF00160">
    <property type="entry name" value="Pro_isomerase"/>
    <property type="match status" value="1"/>
</dbReference>
<dbReference type="PROSITE" id="PS50072">
    <property type="entry name" value="CSA_PPIASE_2"/>
    <property type="match status" value="1"/>
</dbReference>
<protein>
    <recommendedName>
        <fullName evidence="3">Peptidyl-prolyl cis-trans isomerase</fullName>
        <shortName evidence="3">PPIase</shortName>
        <ecNumber evidence="3">5.2.1.8</ecNumber>
    </recommendedName>
</protein>
<keyword evidence="3" id="KW-0697">Rotamase</keyword>
<comment type="caution">
    <text evidence="6">The sequence shown here is derived from an EMBL/GenBank/DDBJ whole genome shotgun (WGS) entry which is preliminary data.</text>
</comment>
<dbReference type="PANTHER" id="PTHR45625:SF6">
    <property type="entry name" value="SPLICEOSOME-ASSOCIATED PROTEIN CWC27 HOMOLOG"/>
    <property type="match status" value="1"/>
</dbReference>
<proteinExistence type="inferred from homology"/>
<comment type="function">
    <text evidence="3">PPIases accelerate the folding of proteins. It catalyzes the cis-trans isomerization of proline imidic peptide bonds in oligopeptides.</text>
</comment>
<dbReference type="InterPro" id="IPR002130">
    <property type="entry name" value="Cyclophilin-type_PPIase_dom"/>
</dbReference>
<accession>W7TGS7</accession>
<dbReference type="Proteomes" id="UP000019335">
    <property type="component" value="Chromosome 9"/>
</dbReference>
<feature type="signal peptide" evidence="3">
    <location>
        <begin position="1"/>
        <end position="20"/>
    </location>
</feature>
<name>W7TGS7_9STRA</name>
<dbReference type="Gene3D" id="2.40.100.10">
    <property type="entry name" value="Cyclophilin-like"/>
    <property type="match status" value="1"/>
</dbReference>
<dbReference type="GO" id="GO:0003755">
    <property type="term" value="F:peptidyl-prolyl cis-trans isomerase activity"/>
    <property type="evidence" value="ECO:0007669"/>
    <property type="project" value="UniProtKB-UniRule"/>
</dbReference>
<evidence type="ECO:0000256" key="1">
    <source>
        <dbReference type="ARBA" id="ARBA00004123"/>
    </source>
</evidence>
<comment type="similarity">
    <text evidence="3">Belongs to the cyclophilin-type PPIase family.</text>
</comment>
<comment type="subcellular location">
    <subcellularLocation>
        <location evidence="1">Nucleus</location>
    </subcellularLocation>
</comment>
<gene>
    <name evidence="6" type="ORF">Naga_100025g55</name>
</gene>
<evidence type="ECO:0000256" key="2">
    <source>
        <dbReference type="ARBA" id="ARBA00023242"/>
    </source>
</evidence>
<evidence type="ECO:0000313" key="7">
    <source>
        <dbReference type="Proteomes" id="UP000019335"/>
    </source>
</evidence>
<sequence>MVYKCLQRLLLFFFLSLSHAQEHRGVTEINGTLVKCHTTAANGAAFIFEIKSEWAPFGAERFLQLVASGYFTDVPFFRVVPGFLTQFGIPPPSAVRKRWREEGSIPDDPSQNRQILRGYLSFAGAGPNTRDTQLFIALADSSWLGKSPWEVPVGRVIEGMDVIDALYAGYGEISPFNKEGVEQYKIWADEDYLRRDFPKLDYMKDCAIIPASAKKASIQEDRGRREETKRVVVGEERVPEETLNALSNARDKEPAWTEEWPYTWWGLLWVLGGLFGFLTMMWKLNNVKSLGKAR</sequence>
<keyword evidence="2" id="KW-0539">Nucleus</keyword>
<dbReference type="GO" id="GO:0071013">
    <property type="term" value="C:catalytic step 2 spliceosome"/>
    <property type="evidence" value="ECO:0007669"/>
    <property type="project" value="TreeGrafter"/>
</dbReference>